<dbReference type="GO" id="GO:0009631">
    <property type="term" value="P:cold acclimation"/>
    <property type="evidence" value="ECO:0007669"/>
    <property type="project" value="TreeGrafter"/>
</dbReference>
<dbReference type="Pfam" id="PF00257">
    <property type="entry name" value="Dehydrin"/>
    <property type="match status" value="2"/>
</dbReference>
<dbReference type="EMBL" id="JBDFQZ010000011">
    <property type="protein sequence ID" value="KAK9677497.1"/>
    <property type="molecule type" value="Genomic_DNA"/>
</dbReference>
<organism evidence="4 5">
    <name type="scientific">Saponaria officinalis</name>
    <name type="common">Common soapwort</name>
    <name type="synonym">Lychnis saponaria</name>
    <dbReference type="NCBI Taxonomy" id="3572"/>
    <lineage>
        <taxon>Eukaryota</taxon>
        <taxon>Viridiplantae</taxon>
        <taxon>Streptophyta</taxon>
        <taxon>Embryophyta</taxon>
        <taxon>Tracheophyta</taxon>
        <taxon>Spermatophyta</taxon>
        <taxon>Magnoliopsida</taxon>
        <taxon>eudicotyledons</taxon>
        <taxon>Gunneridae</taxon>
        <taxon>Pentapetalae</taxon>
        <taxon>Caryophyllales</taxon>
        <taxon>Caryophyllaceae</taxon>
        <taxon>Caryophylleae</taxon>
        <taxon>Saponaria</taxon>
    </lineage>
</organism>
<name>A0AAW1HMA2_SAPOF</name>
<dbReference type="GO" id="GO:0009737">
    <property type="term" value="P:response to abscisic acid"/>
    <property type="evidence" value="ECO:0007669"/>
    <property type="project" value="TreeGrafter"/>
</dbReference>
<feature type="compositionally biased region" description="Basic and acidic residues" evidence="3">
    <location>
        <begin position="27"/>
        <end position="53"/>
    </location>
</feature>
<proteinExistence type="inferred from homology"/>
<accession>A0AAW1HMA2</accession>
<evidence type="ECO:0000313" key="5">
    <source>
        <dbReference type="Proteomes" id="UP001443914"/>
    </source>
</evidence>
<feature type="region of interest" description="Disordered" evidence="3">
    <location>
        <begin position="126"/>
        <end position="191"/>
    </location>
</feature>
<evidence type="ECO:0000256" key="2">
    <source>
        <dbReference type="RuleBase" id="RU003995"/>
    </source>
</evidence>
<feature type="compositionally biased region" description="Basic and acidic residues" evidence="3">
    <location>
        <begin position="153"/>
        <end position="191"/>
    </location>
</feature>
<protein>
    <recommendedName>
        <fullName evidence="6">Dehydrin</fullName>
    </recommendedName>
</protein>
<dbReference type="PROSITE" id="PS00823">
    <property type="entry name" value="DEHYDRIN_2"/>
    <property type="match status" value="1"/>
</dbReference>
<evidence type="ECO:0000313" key="4">
    <source>
        <dbReference type="EMBL" id="KAK9677497.1"/>
    </source>
</evidence>
<reference evidence="4" key="1">
    <citation type="submission" date="2024-03" db="EMBL/GenBank/DDBJ databases">
        <title>WGS assembly of Saponaria officinalis var. Norfolk2.</title>
        <authorList>
            <person name="Jenkins J."/>
            <person name="Shu S."/>
            <person name="Grimwood J."/>
            <person name="Barry K."/>
            <person name="Goodstein D."/>
            <person name="Schmutz J."/>
            <person name="Leebens-Mack J."/>
            <person name="Osbourn A."/>
        </authorList>
    </citation>
    <scope>NUCLEOTIDE SEQUENCE [LARGE SCALE GENOMIC DNA]</scope>
    <source>
        <strain evidence="4">JIC</strain>
    </source>
</reference>
<feature type="compositionally biased region" description="Basic and acidic residues" evidence="3">
    <location>
        <begin position="81"/>
        <end position="107"/>
    </location>
</feature>
<dbReference type="GO" id="GO:0009414">
    <property type="term" value="P:response to water deprivation"/>
    <property type="evidence" value="ECO:0007669"/>
    <property type="project" value="TreeGrafter"/>
</dbReference>
<feature type="compositionally biased region" description="Polar residues" evidence="3">
    <location>
        <begin position="1"/>
        <end position="13"/>
    </location>
</feature>
<evidence type="ECO:0000256" key="3">
    <source>
        <dbReference type="SAM" id="MobiDB-lite"/>
    </source>
</evidence>
<feature type="compositionally biased region" description="Pro residues" evidence="3">
    <location>
        <begin position="135"/>
        <end position="145"/>
    </location>
</feature>
<dbReference type="GO" id="GO:0005829">
    <property type="term" value="C:cytosol"/>
    <property type="evidence" value="ECO:0007669"/>
    <property type="project" value="TreeGrafter"/>
</dbReference>
<gene>
    <name evidence="4" type="ORF">RND81_11G147000</name>
</gene>
<dbReference type="PANTHER" id="PTHR33346">
    <property type="entry name" value="DEHYDRIN XERO 2-RELATED"/>
    <property type="match status" value="1"/>
</dbReference>
<dbReference type="AlphaFoldDB" id="A0AAW1HMA2"/>
<dbReference type="PANTHER" id="PTHR33346:SF53">
    <property type="entry name" value="DEHYDRIN COR47-LIKE"/>
    <property type="match status" value="1"/>
</dbReference>
<feature type="region of interest" description="Disordered" evidence="3">
    <location>
        <begin position="1"/>
        <end position="107"/>
    </location>
</feature>
<comment type="similarity">
    <text evidence="1 2">Belongs to the plant dehydrin family.</text>
</comment>
<evidence type="ECO:0000256" key="1">
    <source>
        <dbReference type="ARBA" id="ARBA00008403"/>
    </source>
</evidence>
<dbReference type="InterPro" id="IPR030513">
    <property type="entry name" value="Dehydrin_CS"/>
</dbReference>
<evidence type="ECO:0008006" key="6">
    <source>
        <dbReference type="Google" id="ProtNLM"/>
    </source>
</evidence>
<dbReference type="InterPro" id="IPR000167">
    <property type="entry name" value="Dehydrin"/>
</dbReference>
<dbReference type="GO" id="GO:0016020">
    <property type="term" value="C:membrane"/>
    <property type="evidence" value="ECO:0007669"/>
    <property type="project" value="TreeGrafter"/>
</dbReference>
<sequence length="191" mass="21068">MSNPYPTGFQSDNPEAPASDRGLFDCFGKKEEEDEDIPKTEAQHKSSLLDKLHRSNNSTSSSSDEEVEEDGVKIRKPKKKGLTEKIKEKLPGHKNEAATNAEEMHPDEKKGFLEKIKEKLPGHHKDEAVITPHPTSSPVPVPAPPHCQSDGHCGGEDGVHEQQEKKGILEKIKEKLPGGHKDGDEARINYG</sequence>
<comment type="caution">
    <text evidence="4">The sequence shown here is derived from an EMBL/GenBank/DDBJ whole genome shotgun (WGS) entry which is preliminary data.</text>
</comment>
<keyword evidence="5" id="KW-1185">Reference proteome</keyword>
<dbReference type="Proteomes" id="UP001443914">
    <property type="component" value="Unassembled WGS sequence"/>
</dbReference>